<evidence type="ECO:0000313" key="6">
    <source>
        <dbReference type="Proteomes" id="UP001245370"/>
    </source>
</evidence>
<dbReference type="EMBL" id="JAVDPY010000004">
    <property type="protein sequence ID" value="MDR6334241.1"/>
    <property type="molecule type" value="Genomic_DNA"/>
</dbReference>
<keyword evidence="6" id="KW-1185">Reference proteome</keyword>
<evidence type="ECO:0000313" key="3">
    <source>
        <dbReference type="EMBL" id="GLI22961.1"/>
    </source>
</evidence>
<evidence type="ECO:0000313" key="5">
    <source>
        <dbReference type="Proteomes" id="UP001144397"/>
    </source>
</evidence>
<organism evidence="3 5">
    <name type="scientific">Xanthobacter flavus</name>
    <dbReference type="NCBI Taxonomy" id="281"/>
    <lineage>
        <taxon>Bacteria</taxon>
        <taxon>Pseudomonadati</taxon>
        <taxon>Pseudomonadota</taxon>
        <taxon>Alphaproteobacteria</taxon>
        <taxon>Hyphomicrobiales</taxon>
        <taxon>Xanthobacteraceae</taxon>
        <taxon>Xanthobacter</taxon>
    </lineage>
</organism>
<accession>A0A9W6CIE5</accession>
<dbReference type="CDD" id="cd07012">
    <property type="entry name" value="PBP2_Bug_TTT"/>
    <property type="match status" value="1"/>
</dbReference>
<feature type="chain" id="PRO_5040869648" evidence="2">
    <location>
        <begin position="35"/>
        <end position="333"/>
    </location>
</feature>
<dbReference type="AlphaFoldDB" id="A0A9W6CIE5"/>
<dbReference type="PANTHER" id="PTHR42928">
    <property type="entry name" value="TRICARBOXYLATE-BINDING PROTEIN"/>
    <property type="match status" value="1"/>
</dbReference>
<evidence type="ECO:0000256" key="2">
    <source>
        <dbReference type="SAM" id="SignalP"/>
    </source>
</evidence>
<comment type="similarity">
    <text evidence="1">Belongs to the UPF0065 (bug) family.</text>
</comment>
<dbReference type="PIRSF" id="PIRSF017082">
    <property type="entry name" value="YflP"/>
    <property type="match status" value="1"/>
</dbReference>
<dbReference type="Gene3D" id="3.40.190.150">
    <property type="entry name" value="Bordetella uptake gene, domain 1"/>
    <property type="match status" value="1"/>
</dbReference>
<protein>
    <submittedName>
        <fullName evidence="3">C4-dicarboxylate ABC transporter substrate-binding protein</fullName>
    </submittedName>
    <submittedName>
        <fullName evidence="4">Tripartite-type tricarboxylate transporter receptor subunit TctC</fullName>
    </submittedName>
</protein>
<comment type="caution">
    <text evidence="3">The sequence shown here is derived from an EMBL/GenBank/DDBJ whole genome shotgun (WGS) entry which is preliminary data.</text>
</comment>
<dbReference type="InterPro" id="IPR005064">
    <property type="entry name" value="BUG"/>
</dbReference>
<dbReference type="Gene3D" id="3.40.190.10">
    <property type="entry name" value="Periplasmic binding protein-like II"/>
    <property type="match status" value="1"/>
</dbReference>
<evidence type="ECO:0000256" key="1">
    <source>
        <dbReference type="ARBA" id="ARBA00006987"/>
    </source>
</evidence>
<reference evidence="4 6" key="2">
    <citation type="submission" date="2023-07" db="EMBL/GenBank/DDBJ databases">
        <title>Genomic Encyclopedia of Type Strains, Phase IV (KMG-IV): sequencing the most valuable type-strain genomes for metagenomic binning, comparative biology and taxonomic classification.</title>
        <authorList>
            <person name="Goeker M."/>
        </authorList>
    </citation>
    <scope>NUCLEOTIDE SEQUENCE [LARGE SCALE GENOMIC DNA]</scope>
    <source>
        <strain evidence="4 6">DSM 338</strain>
    </source>
</reference>
<evidence type="ECO:0000313" key="4">
    <source>
        <dbReference type="EMBL" id="MDR6334241.1"/>
    </source>
</evidence>
<dbReference type="GeneID" id="95763417"/>
<dbReference type="Proteomes" id="UP001144397">
    <property type="component" value="Unassembled WGS sequence"/>
</dbReference>
<dbReference type="PANTHER" id="PTHR42928:SF5">
    <property type="entry name" value="BLR1237 PROTEIN"/>
    <property type="match status" value="1"/>
</dbReference>
<dbReference type="Pfam" id="PF03401">
    <property type="entry name" value="TctC"/>
    <property type="match status" value="1"/>
</dbReference>
<dbReference type="Proteomes" id="UP001245370">
    <property type="component" value="Unassembled WGS sequence"/>
</dbReference>
<dbReference type="SUPFAM" id="SSF53850">
    <property type="entry name" value="Periplasmic binding protein-like II"/>
    <property type="match status" value="1"/>
</dbReference>
<sequence length="333" mass="34776">MKHSLALARGFAPAMALGATLGAVLLASVGSANAQDKFPSREVRLIVPWNAGGSNDIAARVLAPILAENGVRIIVDNVPGGTGTIGMGRVAGSNPDGYTIGMGTSSTLSMIAQNKTPLRNDQFTGIARVSSDPLMLLVKTDGAKDVDAFVAQMKANPGKITIGTPGSYNINHIFATMTAKAAGVDYVNVPYPGGAKVITDLAGGQIDAAVLKPSESIAQIKAGQVKPIAIFDNQRLSVFPDVPTMKEKGYDVFPYGPVVQMAYIVAPAKIPPEVRKTLVEAFRKSIQDPRFKTFAAENGVLVDDLTGDALDAEVNAVQKSLNAVATQVFKGAE</sequence>
<keyword evidence="2" id="KW-0732">Signal</keyword>
<feature type="signal peptide" evidence="2">
    <location>
        <begin position="1"/>
        <end position="34"/>
    </location>
</feature>
<name>A0A9W6CIE5_XANFL</name>
<dbReference type="EMBL" id="BSDO01000003">
    <property type="protein sequence ID" value="GLI22961.1"/>
    <property type="molecule type" value="Genomic_DNA"/>
</dbReference>
<keyword evidence="4" id="KW-0675">Receptor</keyword>
<dbReference type="InterPro" id="IPR042100">
    <property type="entry name" value="Bug_dom1"/>
</dbReference>
<proteinExistence type="inferred from homology"/>
<dbReference type="RefSeq" id="WP_281807869.1">
    <property type="nucleotide sequence ID" value="NZ_BSDO01000003.1"/>
</dbReference>
<gene>
    <name evidence="4" type="ORF">GGQ86_002717</name>
    <name evidence="3" type="ORF">XFLAVUS301_26350</name>
</gene>
<reference evidence="3" key="1">
    <citation type="submission" date="2022-12" db="EMBL/GenBank/DDBJ databases">
        <title>Reference genome sequencing for broad-spectrum identification of bacterial and archaeal isolates by mass spectrometry.</title>
        <authorList>
            <person name="Sekiguchi Y."/>
            <person name="Tourlousse D.M."/>
        </authorList>
    </citation>
    <scope>NUCLEOTIDE SEQUENCE</scope>
    <source>
        <strain evidence="3">301</strain>
    </source>
</reference>